<dbReference type="SUPFAM" id="SSF56719">
    <property type="entry name" value="Type II DNA topoisomerase"/>
    <property type="match status" value="1"/>
</dbReference>
<reference evidence="11 12" key="1">
    <citation type="journal article" date="2014" name="Genome Announc.">
        <title>Complete Genome Sequence of the Bovine Mastitis Pathogen Mycoplasma californicum Strain ST-6T (ATCC 33461T).</title>
        <authorList>
            <person name="Calcutt M.J."/>
            <person name="Foecking M.F."/>
            <person name="Fox L.K."/>
        </authorList>
    </citation>
    <scope>NUCLEOTIDE SEQUENCE [LARGE SCALE GENOMIC DNA]</scope>
    <source>
        <strain evidence="11 12">ST-6</strain>
    </source>
</reference>
<evidence type="ECO:0000256" key="3">
    <source>
        <dbReference type="ARBA" id="ARBA00012895"/>
    </source>
</evidence>
<keyword evidence="7" id="KW-0472">Membrane</keyword>
<evidence type="ECO:0000313" key="11">
    <source>
        <dbReference type="EMBL" id="AIA29201.1"/>
    </source>
</evidence>
<dbReference type="GO" id="GO:0005524">
    <property type="term" value="F:ATP binding"/>
    <property type="evidence" value="ECO:0007669"/>
    <property type="project" value="InterPro"/>
</dbReference>
<evidence type="ECO:0000256" key="7">
    <source>
        <dbReference type="ARBA" id="ARBA00023136"/>
    </source>
</evidence>
<evidence type="ECO:0000256" key="1">
    <source>
        <dbReference type="ARBA" id="ARBA00000185"/>
    </source>
</evidence>
<dbReference type="PROSITE" id="PS52040">
    <property type="entry name" value="TOPO_IIA"/>
    <property type="match status" value="1"/>
</dbReference>
<dbReference type="InterPro" id="IPR035516">
    <property type="entry name" value="Gyrase/topoIV_suA_C"/>
</dbReference>
<feature type="active site" description="O-(5'-phospho-DNA)-tyrosine intermediate" evidence="9">
    <location>
        <position position="130"/>
    </location>
</feature>
<accession>A0A059XV48</accession>
<name>A0A059XV48_9BACT</name>
<dbReference type="EC" id="5.6.2.2" evidence="3"/>
<dbReference type="eggNOG" id="COG0188">
    <property type="taxonomic scope" value="Bacteria"/>
</dbReference>
<dbReference type="NCBIfam" id="NF004044">
    <property type="entry name" value="PRK05561.1"/>
    <property type="match status" value="1"/>
</dbReference>
<dbReference type="RefSeq" id="WP_038560908.1">
    <property type="nucleotide sequence ID" value="NZ_CP007521.1"/>
</dbReference>
<proteinExistence type="inferred from homology"/>
<dbReference type="InterPro" id="IPR013758">
    <property type="entry name" value="Topo_IIA_A/C_ab"/>
</dbReference>
<comment type="similarity">
    <text evidence="2">Belongs to the type II topoisomerase GyrA/ParC subunit family.</text>
</comment>
<keyword evidence="6 9" id="KW-0238">DNA-binding</keyword>
<dbReference type="InterPro" id="IPR013757">
    <property type="entry name" value="Topo_IIA_A_a_sf"/>
</dbReference>
<evidence type="ECO:0000256" key="6">
    <source>
        <dbReference type="ARBA" id="ARBA00023125"/>
    </source>
</evidence>
<dbReference type="InterPro" id="IPR013760">
    <property type="entry name" value="Topo_IIA-like_dom_sf"/>
</dbReference>
<dbReference type="GO" id="GO:0005737">
    <property type="term" value="C:cytoplasm"/>
    <property type="evidence" value="ECO:0007669"/>
    <property type="project" value="TreeGrafter"/>
</dbReference>
<dbReference type="NCBIfam" id="TIGR01061">
    <property type="entry name" value="parC_Gpos"/>
    <property type="match status" value="1"/>
</dbReference>
<evidence type="ECO:0000313" key="12">
    <source>
        <dbReference type="Proteomes" id="UP000027088"/>
    </source>
</evidence>
<keyword evidence="5 9" id="KW-0799">Topoisomerase</keyword>
<dbReference type="Pfam" id="PF03989">
    <property type="entry name" value="DNA_gyraseA_C"/>
    <property type="match status" value="4"/>
</dbReference>
<dbReference type="Gene3D" id="1.10.268.10">
    <property type="entry name" value="Topoisomerase, domain 3"/>
    <property type="match status" value="1"/>
</dbReference>
<dbReference type="PANTHER" id="PTHR43493">
    <property type="entry name" value="DNA GYRASE/TOPOISOMERASE SUBUNIT A"/>
    <property type="match status" value="1"/>
</dbReference>
<evidence type="ECO:0000256" key="2">
    <source>
        <dbReference type="ARBA" id="ARBA00008263"/>
    </source>
</evidence>
<evidence type="ECO:0000256" key="5">
    <source>
        <dbReference type="ARBA" id="ARBA00023029"/>
    </source>
</evidence>
<dbReference type="InterPro" id="IPR050220">
    <property type="entry name" value="Type_II_DNA_Topoisomerases"/>
</dbReference>
<sequence length="859" mass="97556">MTEKNKAKIDILVDKIVSENIDSIMADRFSRYSKYIIQQRALPDVRDGLKPVQRRILYSMSELGLFANKPFKKSARVVGDVIGKYHPHGDSSIYEAMVRMAQDWKMGRTLIKMHGNVGSIDDDPAAAMRYTEVRLEKISEYILGDLKKNTVKFAPNFDDSEKEPIVLPSIIPNLLVNGAKGIASGFATDIPPHNLNEVIDAAIEMIKDPNASLSKLMHYIKGPDFPTGGVIYGQQGIIDAFETGQGKIVLASKYKISEDSKNKYIEIKEIPYGVVKSKLVRDIDTLISDENINGLLEVKDMSDRDGISILITLDKSANIDTLLSFLLQKTDMQVYYNINNVAIVDYSPKLCSLQKLLSEYILHVKDIKIKTLKFDLAKYKARLEIVEGFIKVSEISDAVIKVIRESENGKQGVIDNLIKVFDFTQNQAIAIAELRLYRLSRTDKQAFIEEKTELEELIRRCDILLTHPSKFDEWVIELLKGIKKEFGVERKTEIKQEMFKIKYDQADLVADEEVILSVTKHGYIKRFSERVKDSNDWDTFGLKEEDQIEFYGRVNTTNNILAFTNFGNYAMVPVFKIAESKWKDYGSHLSEFVELAPREEIVSVINVKDFTKTEFIVLLSKQGNGKRVLLKDFHVSRYNKTFTAIKLRDDDVLISAKLSNGYKDILILTERGLASMYSENEMQVYGTKSNGVKSCFLSGGDYVMAFAMVEPKENIMLVSQGGYVKRLKVSSINPVSKKHLGKPLFNQSKNKLIIVKDIEIITENTEIFVRLNTGQLLLDKLKAYSLPQNSDSFSRIKVDNIVDLHFKRSVIAGDSSSIEPISYEKNSEKETEIIEHAQKEIDSLLDMDVDAILKKFEIK</sequence>
<dbReference type="InterPro" id="IPR005741">
    <property type="entry name" value="TopoIV_A_Gpos"/>
</dbReference>
<dbReference type="Pfam" id="PF00521">
    <property type="entry name" value="DNA_topoisoIV"/>
    <property type="match status" value="1"/>
</dbReference>
<dbReference type="GO" id="GO:0006265">
    <property type="term" value="P:DNA topological change"/>
    <property type="evidence" value="ECO:0007669"/>
    <property type="project" value="UniProtKB-UniRule"/>
</dbReference>
<dbReference type="FunFam" id="3.90.199.10:FF:000001">
    <property type="entry name" value="DNA gyrase subunit A"/>
    <property type="match status" value="1"/>
</dbReference>
<dbReference type="KEGG" id="mcr:MCFN_00100"/>
<dbReference type="Gene3D" id="2.120.10.90">
    <property type="entry name" value="DNA gyrase/topoisomerase IV, subunit A, C-terminal"/>
    <property type="match status" value="1"/>
</dbReference>
<dbReference type="SMART" id="SM00434">
    <property type="entry name" value="TOP4c"/>
    <property type="match status" value="1"/>
</dbReference>
<dbReference type="GO" id="GO:0009330">
    <property type="term" value="C:DNA topoisomerase type II (double strand cut, ATP-hydrolyzing) complex"/>
    <property type="evidence" value="ECO:0007669"/>
    <property type="project" value="TreeGrafter"/>
</dbReference>
<gene>
    <name evidence="11" type="primary">parC</name>
    <name evidence="11" type="ORF">MCFN_00100</name>
</gene>
<dbReference type="Gene3D" id="3.90.199.10">
    <property type="entry name" value="Topoisomerase II, domain 5"/>
    <property type="match status" value="1"/>
</dbReference>
<evidence type="ECO:0000259" key="10">
    <source>
        <dbReference type="PROSITE" id="PS52040"/>
    </source>
</evidence>
<dbReference type="GO" id="GO:0034335">
    <property type="term" value="F:DNA negative supercoiling activity"/>
    <property type="evidence" value="ECO:0007669"/>
    <property type="project" value="UniProtKB-ARBA"/>
</dbReference>
<dbReference type="PANTHER" id="PTHR43493:SF9">
    <property type="entry name" value="DNA TOPOISOMERASE 4 SUBUNIT A"/>
    <property type="match status" value="1"/>
</dbReference>
<keyword evidence="12" id="KW-1185">Reference proteome</keyword>
<dbReference type="SUPFAM" id="SSF101904">
    <property type="entry name" value="GyrA/ParC C-terminal domain-like"/>
    <property type="match status" value="1"/>
</dbReference>
<dbReference type="Proteomes" id="UP000027088">
    <property type="component" value="Chromosome"/>
</dbReference>
<evidence type="ECO:0000256" key="9">
    <source>
        <dbReference type="PROSITE-ProRule" id="PRU01384"/>
    </source>
</evidence>
<keyword evidence="4" id="KW-1003">Cell membrane</keyword>
<dbReference type="InterPro" id="IPR006691">
    <property type="entry name" value="GyrA/parC_rep"/>
</dbReference>
<dbReference type="GO" id="GO:0003677">
    <property type="term" value="F:DNA binding"/>
    <property type="evidence" value="ECO:0007669"/>
    <property type="project" value="UniProtKB-UniRule"/>
</dbReference>
<dbReference type="Gene3D" id="3.30.1360.40">
    <property type="match status" value="1"/>
</dbReference>
<keyword evidence="8 9" id="KW-0413">Isomerase</keyword>
<feature type="domain" description="Topo IIA-type catalytic" evidence="10">
    <location>
        <begin position="42"/>
        <end position="508"/>
    </location>
</feature>
<dbReference type="CDD" id="cd00187">
    <property type="entry name" value="TOP4c"/>
    <property type="match status" value="1"/>
</dbReference>
<evidence type="ECO:0000256" key="4">
    <source>
        <dbReference type="ARBA" id="ARBA00022475"/>
    </source>
</evidence>
<organism evidence="11 12">
    <name type="scientific">Mycoplasmopsis californica</name>
    <dbReference type="NCBI Taxonomy" id="2113"/>
    <lineage>
        <taxon>Bacteria</taxon>
        <taxon>Bacillati</taxon>
        <taxon>Mycoplasmatota</taxon>
        <taxon>Mycoplasmoidales</taxon>
        <taxon>Metamycoplasmataceae</taxon>
        <taxon>Mycoplasmopsis</taxon>
    </lineage>
</organism>
<dbReference type="InterPro" id="IPR002205">
    <property type="entry name" value="Topo_IIA_dom_A"/>
</dbReference>
<dbReference type="EMBL" id="CP007521">
    <property type="protein sequence ID" value="AIA29201.1"/>
    <property type="molecule type" value="Genomic_DNA"/>
</dbReference>
<evidence type="ECO:0000256" key="8">
    <source>
        <dbReference type="ARBA" id="ARBA00023235"/>
    </source>
</evidence>
<protein>
    <recommendedName>
        <fullName evidence="3">DNA topoisomerase (ATP-hydrolyzing)</fullName>
        <ecNumber evidence="3">5.6.2.2</ecNumber>
    </recommendedName>
</protein>
<dbReference type="GO" id="GO:0005694">
    <property type="term" value="C:chromosome"/>
    <property type="evidence" value="ECO:0007669"/>
    <property type="project" value="InterPro"/>
</dbReference>
<dbReference type="AlphaFoldDB" id="A0A059XV48"/>
<comment type="catalytic activity">
    <reaction evidence="1 9">
        <text>ATP-dependent breakage, passage and rejoining of double-stranded DNA.</text>
        <dbReference type="EC" id="5.6.2.2"/>
    </reaction>
</comment>